<feature type="non-terminal residue" evidence="1">
    <location>
        <position position="194"/>
    </location>
</feature>
<protein>
    <recommendedName>
        <fullName evidence="2">Nucleotidyltransferase family protein</fullName>
    </recommendedName>
</protein>
<sequence>MDTEQLVAQENKLTQLLNQILQMASEYGAVVRVLGALAFRVHCPQFKYIEYKLGRQLTDIDLVANSRHHHQLEKMSTQLGWSENRMVRMFTAGKRLLFIAPDGMHFDIFFDRIDMCHEINLKGRLEIDYPTISLVDLLLEKMQIVQINEKDLIDTMVLLIEHDIGDTSEEIIDARHLRSLCASDWGLWRTVTMN</sequence>
<evidence type="ECO:0000313" key="1">
    <source>
        <dbReference type="EMBL" id="GAI29662.1"/>
    </source>
</evidence>
<reference evidence="1" key="1">
    <citation type="journal article" date="2014" name="Front. Microbiol.">
        <title>High frequency of phylogenetically diverse reductive dehalogenase-homologous genes in deep subseafloor sedimentary metagenomes.</title>
        <authorList>
            <person name="Kawai M."/>
            <person name="Futagami T."/>
            <person name="Toyoda A."/>
            <person name="Takaki Y."/>
            <person name="Nishi S."/>
            <person name="Hori S."/>
            <person name="Arai W."/>
            <person name="Tsubouchi T."/>
            <person name="Morono Y."/>
            <person name="Uchiyama I."/>
            <person name="Ito T."/>
            <person name="Fujiyama A."/>
            <person name="Inagaki F."/>
            <person name="Takami H."/>
        </authorList>
    </citation>
    <scope>NUCLEOTIDE SEQUENCE</scope>
    <source>
        <strain evidence="1">Expedition CK06-06</strain>
    </source>
</reference>
<gene>
    <name evidence="1" type="ORF">S06H3_26535</name>
</gene>
<dbReference type="AlphaFoldDB" id="X1MDE7"/>
<name>X1MDE7_9ZZZZ</name>
<evidence type="ECO:0008006" key="2">
    <source>
        <dbReference type="Google" id="ProtNLM"/>
    </source>
</evidence>
<comment type="caution">
    <text evidence="1">The sequence shown here is derived from an EMBL/GenBank/DDBJ whole genome shotgun (WGS) entry which is preliminary data.</text>
</comment>
<proteinExistence type="predicted"/>
<organism evidence="1">
    <name type="scientific">marine sediment metagenome</name>
    <dbReference type="NCBI Taxonomy" id="412755"/>
    <lineage>
        <taxon>unclassified sequences</taxon>
        <taxon>metagenomes</taxon>
        <taxon>ecological metagenomes</taxon>
    </lineage>
</organism>
<dbReference type="EMBL" id="BARV01015340">
    <property type="protein sequence ID" value="GAI29662.1"/>
    <property type="molecule type" value="Genomic_DNA"/>
</dbReference>
<accession>X1MDE7</accession>